<evidence type="ECO:0000256" key="3">
    <source>
        <dbReference type="ARBA" id="ARBA00022454"/>
    </source>
</evidence>
<dbReference type="PROSITE" id="PS50867">
    <property type="entry name" value="PRE_SET"/>
    <property type="match status" value="1"/>
</dbReference>
<keyword evidence="18" id="KW-1185">Reference proteome</keyword>
<dbReference type="Pfam" id="PF05033">
    <property type="entry name" value="Pre-SET"/>
    <property type="match status" value="1"/>
</dbReference>
<dbReference type="GO" id="GO:0008270">
    <property type="term" value="F:zinc ion binding"/>
    <property type="evidence" value="ECO:0007669"/>
    <property type="project" value="InterPro"/>
</dbReference>
<dbReference type="GO" id="GO:0005634">
    <property type="term" value="C:nucleus"/>
    <property type="evidence" value="ECO:0007669"/>
    <property type="project" value="UniProtKB-SubCell"/>
</dbReference>
<protein>
    <recommendedName>
        <fullName evidence="13">Histone-lysine N-methyltransferase SETMAR</fullName>
        <ecNumber evidence="12">2.1.1.357</ecNumber>
    </recommendedName>
</protein>
<name>A0A444UKP5_ACIRT</name>
<dbReference type="EMBL" id="SCEB01214363">
    <property type="protein sequence ID" value="RXM35760.1"/>
    <property type="molecule type" value="Genomic_DNA"/>
</dbReference>
<proteinExistence type="predicted"/>
<dbReference type="Gene3D" id="2.170.270.10">
    <property type="entry name" value="SET domain"/>
    <property type="match status" value="1"/>
</dbReference>
<dbReference type="AlphaFoldDB" id="A0A444UKP5"/>
<dbReference type="Pfam" id="PF00856">
    <property type="entry name" value="SET"/>
    <property type="match status" value="1"/>
</dbReference>
<dbReference type="InterPro" id="IPR001214">
    <property type="entry name" value="SET_dom"/>
</dbReference>
<reference evidence="17 18" key="1">
    <citation type="submission" date="2019-01" db="EMBL/GenBank/DDBJ databases">
        <title>Draft Genome and Complete Hox-Cluster Characterization of the Sterlet Sturgeon (Acipenser ruthenus).</title>
        <authorList>
            <person name="Wei Q."/>
        </authorList>
    </citation>
    <scope>NUCLEOTIDE SEQUENCE [LARGE SCALE GENOMIC DNA]</scope>
    <source>
        <strain evidence="17">WHYD16114868_AA</strain>
        <tissue evidence="17">Blood</tissue>
    </source>
</reference>
<evidence type="ECO:0000256" key="4">
    <source>
        <dbReference type="ARBA" id="ARBA00022603"/>
    </source>
</evidence>
<evidence type="ECO:0000256" key="5">
    <source>
        <dbReference type="ARBA" id="ARBA00022679"/>
    </source>
</evidence>
<comment type="subcellular location">
    <subcellularLocation>
        <location evidence="2">Chromosome</location>
    </subcellularLocation>
    <subcellularLocation>
        <location evidence="1">Nucleus</location>
    </subcellularLocation>
</comment>
<dbReference type="PROSITE" id="PS50868">
    <property type="entry name" value="POST_SET"/>
    <property type="match status" value="1"/>
</dbReference>
<keyword evidence="3" id="KW-0158">Chromosome</keyword>
<gene>
    <name evidence="17" type="ORF">EOD39_12608</name>
</gene>
<evidence type="ECO:0000256" key="10">
    <source>
        <dbReference type="ARBA" id="ARBA00023242"/>
    </source>
</evidence>
<feature type="domain" description="Post-SET" evidence="16">
    <location>
        <begin position="266"/>
        <end position="282"/>
    </location>
</feature>
<evidence type="ECO:0000256" key="8">
    <source>
        <dbReference type="ARBA" id="ARBA00022833"/>
    </source>
</evidence>
<dbReference type="CDD" id="cd10544">
    <property type="entry name" value="SET_SETMAR"/>
    <property type="match status" value="1"/>
</dbReference>
<dbReference type="InterPro" id="IPR003616">
    <property type="entry name" value="Post-SET_dom"/>
</dbReference>
<dbReference type="GO" id="GO:0005694">
    <property type="term" value="C:chromosome"/>
    <property type="evidence" value="ECO:0007669"/>
    <property type="project" value="UniProtKB-SubCell"/>
</dbReference>
<comment type="catalytic activity">
    <reaction evidence="11">
        <text>L-lysyl(36)-[histone H3] + 2 S-adenosyl-L-methionine = N(6),N(6)-dimethyl-L-lysyl(36)-[histone H3] + 2 S-adenosyl-L-homocysteine + 2 H(+)</text>
        <dbReference type="Rhea" id="RHEA:60308"/>
        <dbReference type="Rhea" id="RHEA-COMP:9785"/>
        <dbReference type="Rhea" id="RHEA-COMP:9787"/>
        <dbReference type="ChEBI" id="CHEBI:15378"/>
        <dbReference type="ChEBI" id="CHEBI:29969"/>
        <dbReference type="ChEBI" id="CHEBI:57856"/>
        <dbReference type="ChEBI" id="CHEBI:59789"/>
        <dbReference type="ChEBI" id="CHEBI:61976"/>
        <dbReference type="EC" id="2.1.1.357"/>
    </reaction>
</comment>
<keyword evidence="4 17" id="KW-0489">Methyltransferase</keyword>
<dbReference type="FunFam" id="2.170.270.10:FF:000041">
    <property type="entry name" value="Histone-lysine N-methyltransferase SETMAR"/>
    <property type="match status" value="1"/>
</dbReference>
<evidence type="ECO:0000256" key="11">
    <source>
        <dbReference type="ARBA" id="ARBA00050654"/>
    </source>
</evidence>
<evidence type="ECO:0000256" key="9">
    <source>
        <dbReference type="ARBA" id="ARBA00022853"/>
    </source>
</evidence>
<keyword evidence="10" id="KW-0539">Nucleus</keyword>
<feature type="domain" description="SET" evidence="14">
    <location>
        <begin position="120"/>
        <end position="244"/>
    </location>
</feature>
<evidence type="ECO:0000313" key="17">
    <source>
        <dbReference type="EMBL" id="RXM35760.1"/>
    </source>
</evidence>
<dbReference type="GO" id="GO:0032259">
    <property type="term" value="P:methylation"/>
    <property type="evidence" value="ECO:0007669"/>
    <property type="project" value="UniProtKB-KW"/>
</dbReference>
<dbReference type="InterPro" id="IPR050973">
    <property type="entry name" value="H3K9_Histone-Lys_N-MTase"/>
</dbReference>
<evidence type="ECO:0000259" key="15">
    <source>
        <dbReference type="PROSITE" id="PS50867"/>
    </source>
</evidence>
<dbReference type="PROSITE" id="PS50280">
    <property type="entry name" value="SET"/>
    <property type="match status" value="1"/>
</dbReference>
<keyword evidence="7" id="KW-0479">Metal-binding</keyword>
<evidence type="ECO:0000256" key="7">
    <source>
        <dbReference type="ARBA" id="ARBA00022723"/>
    </source>
</evidence>
<dbReference type="InterPro" id="IPR046341">
    <property type="entry name" value="SET_dom_sf"/>
</dbReference>
<evidence type="ECO:0000259" key="14">
    <source>
        <dbReference type="PROSITE" id="PS50280"/>
    </source>
</evidence>
<evidence type="ECO:0000256" key="13">
    <source>
        <dbReference type="ARBA" id="ARBA00067917"/>
    </source>
</evidence>
<dbReference type="GO" id="GO:0140954">
    <property type="term" value="F:histone H3K36 dimethyltransferase activity"/>
    <property type="evidence" value="ECO:0007669"/>
    <property type="project" value="UniProtKB-EC"/>
</dbReference>
<dbReference type="PANTHER" id="PTHR46223:SF3">
    <property type="entry name" value="HISTONE-LYSINE N-METHYLTRANSFERASE SET-23"/>
    <property type="match status" value="1"/>
</dbReference>
<evidence type="ECO:0000313" key="18">
    <source>
        <dbReference type="Proteomes" id="UP000289886"/>
    </source>
</evidence>
<dbReference type="InterPro" id="IPR007728">
    <property type="entry name" value="Pre-SET_dom"/>
</dbReference>
<keyword evidence="8" id="KW-0862">Zinc</keyword>
<organism evidence="17 18">
    <name type="scientific">Acipenser ruthenus</name>
    <name type="common">Sterlet sturgeon</name>
    <dbReference type="NCBI Taxonomy" id="7906"/>
    <lineage>
        <taxon>Eukaryota</taxon>
        <taxon>Metazoa</taxon>
        <taxon>Chordata</taxon>
        <taxon>Craniata</taxon>
        <taxon>Vertebrata</taxon>
        <taxon>Euteleostomi</taxon>
        <taxon>Actinopterygii</taxon>
        <taxon>Chondrostei</taxon>
        <taxon>Acipenseriformes</taxon>
        <taxon>Acipenseridae</taxon>
        <taxon>Acipenser</taxon>
    </lineage>
</organism>
<dbReference type="SMART" id="SM00508">
    <property type="entry name" value="PostSET"/>
    <property type="match status" value="1"/>
</dbReference>
<dbReference type="Proteomes" id="UP000289886">
    <property type="component" value="Unassembled WGS sequence"/>
</dbReference>
<dbReference type="SMART" id="SM00317">
    <property type="entry name" value="SET"/>
    <property type="match status" value="1"/>
</dbReference>
<dbReference type="PANTHER" id="PTHR46223">
    <property type="entry name" value="HISTONE-LYSINE N-METHYLTRANSFERASE SUV39H"/>
    <property type="match status" value="1"/>
</dbReference>
<evidence type="ECO:0000256" key="12">
    <source>
        <dbReference type="ARBA" id="ARBA00066810"/>
    </source>
</evidence>
<feature type="domain" description="Pre-SET" evidence="15">
    <location>
        <begin position="52"/>
        <end position="117"/>
    </location>
</feature>
<dbReference type="SUPFAM" id="SSF82199">
    <property type="entry name" value="SET domain"/>
    <property type="match status" value="1"/>
</dbReference>
<sequence length="291" mass="32476">MNLLRGYDVCCGLENLAVYVERGEESLPQFEYSPEHVSGPGADQDPSEITYLGCDCVSTSCRPDSCSCLQHHGESYDENLCLRDCERKETDFSRPVFECNVMCKCSEACKNRVVQRGLGYRLQMFKGGTKGWGLHTMEFIPKGRFVCQYAGEVIGLAEARRRLQSQKPGDMNYLIAVKEHIDGGKMIETFVDPAVVGNVGRFLNHSCQPNLFMVPVRVNSVVPKLALFAGRDILAGEELMYDYSGRYKNVTEKASVQETTDIDLVERKPCYCGAETCSGFLPFDISVMNSS</sequence>
<accession>A0A444UKP5</accession>
<keyword evidence="9" id="KW-0156">Chromatin regulator</keyword>
<comment type="caution">
    <text evidence="17">The sequence shown here is derived from an EMBL/GenBank/DDBJ whole genome shotgun (WGS) entry which is preliminary data.</text>
</comment>
<evidence type="ECO:0000256" key="2">
    <source>
        <dbReference type="ARBA" id="ARBA00004286"/>
    </source>
</evidence>
<dbReference type="SMART" id="SM00468">
    <property type="entry name" value="PreSET"/>
    <property type="match status" value="1"/>
</dbReference>
<evidence type="ECO:0000259" key="16">
    <source>
        <dbReference type="PROSITE" id="PS50868"/>
    </source>
</evidence>
<keyword evidence="6" id="KW-0949">S-adenosyl-L-methionine</keyword>
<keyword evidence="5 17" id="KW-0808">Transferase</keyword>
<evidence type="ECO:0000256" key="6">
    <source>
        <dbReference type="ARBA" id="ARBA00022691"/>
    </source>
</evidence>
<dbReference type="EC" id="2.1.1.357" evidence="12"/>
<evidence type="ECO:0000256" key="1">
    <source>
        <dbReference type="ARBA" id="ARBA00004123"/>
    </source>
</evidence>